<reference evidence="2 3" key="1">
    <citation type="submission" date="2020-08" db="EMBL/GenBank/DDBJ databases">
        <title>Genome public.</title>
        <authorList>
            <person name="Liu C."/>
            <person name="Sun Q."/>
        </authorList>
    </citation>
    <scope>NUCLEOTIDE SEQUENCE [LARGE SCALE GENOMIC DNA]</scope>
    <source>
        <strain evidence="2 3">NSJ-27</strain>
    </source>
</reference>
<evidence type="ECO:0000259" key="1">
    <source>
        <dbReference type="Pfam" id="PF13443"/>
    </source>
</evidence>
<feature type="domain" description="HTH cro/C1-type" evidence="1">
    <location>
        <begin position="10"/>
        <end position="67"/>
    </location>
</feature>
<dbReference type="RefSeq" id="WP_069989033.1">
    <property type="nucleotide sequence ID" value="NZ_JACOQK010000001.1"/>
</dbReference>
<dbReference type="InterPro" id="IPR010982">
    <property type="entry name" value="Lambda_DNA-bd_dom_sf"/>
</dbReference>
<protein>
    <submittedName>
        <fullName evidence="2">Transcriptional regulator</fullName>
    </submittedName>
</protein>
<dbReference type="Proteomes" id="UP000649151">
    <property type="component" value="Unassembled WGS sequence"/>
</dbReference>
<proteinExistence type="predicted"/>
<dbReference type="InterPro" id="IPR001387">
    <property type="entry name" value="Cro/C1-type_HTH"/>
</dbReference>
<dbReference type="EMBL" id="JACOQK010000001">
    <property type="protein sequence ID" value="MBC5787334.1"/>
    <property type="molecule type" value="Genomic_DNA"/>
</dbReference>
<name>A0ABR7IQK2_9CLOT</name>
<dbReference type="SUPFAM" id="SSF47413">
    <property type="entry name" value="lambda repressor-like DNA-binding domains"/>
    <property type="match status" value="1"/>
</dbReference>
<dbReference type="Pfam" id="PF13443">
    <property type="entry name" value="HTH_26"/>
    <property type="match status" value="1"/>
</dbReference>
<sequence length="73" mass="8387">MNLNEAVQQRILNLCKEKSIPLNQLTYLSNLSPADLEGLINKSKDIDIITTNKLCVAFQISLKEFFDDDLFRK</sequence>
<gene>
    <name evidence="2" type="ORF">H8Z77_04740</name>
</gene>
<comment type="caution">
    <text evidence="2">The sequence shown here is derived from an EMBL/GenBank/DDBJ whole genome shotgun (WGS) entry which is preliminary data.</text>
</comment>
<dbReference type="Gene3D" id="1.10.260.40">
    <property type="entry name" value="lambda repressor-like DNA-binding domains"/>
    <property type="match status" value="1"/>
</dbReference>
<evidence type="ECO:0000313" key="2">
    <source>
        <dbReference type="EMBL" id="MBC5787334.1"/>
    </source>
</evidence>
<organism evidence="2 3">
    <name type="scientific">Clostridium facile</name>
    <dbReference type="NCBI Taxonomy" id="2763035"/>
    <lineage>
        <taxon>Bacteria</taxon>
        <taxon>Bacillati</taxon>
        <taxon>Bacillota</taxon>
        <taxon>Clostridia</taxon>
        <taxon>Eubacteriales</taxon>
        <taxon>Clostridiaceae</taxon>
        <taxon>Clostridium</taxon>
    </lineage>
</organism>
<accession>A0ABR7IQK2</accession>
<evidence type="ECO:0000313" key="3">
    <source>
        <dbReference type="Proteomes" id="UP000649151"/>
    </source>
</evidence>
<keyword evidence="3" id="KW-1185">Reference proteome</keyword>